<evidence type="ECO:0000313" key="1">
    <source>
        <dbReference type="EMBL" id="KAJ7631147.1"/>
    </source>
</evidence>
<dbReference type="Proteomes" id="UP001221142">
    <property type="component" value="Unassembled WGS sequence"/>
</dbReference>
<dbReference type="GO" id="GO:0003729">
    <property type="term" value="F:mRNA binding"/>
    <property type="evidence" value="ECO:0007669"/>
    <property type="project" value="TreeGrafter"/>
</dbReference>
<evidence type="ECO:0008006" key="3">
    <source>
        <dbReference type="Google" id="ProtNLM"/>
    </source>
</evidence>
<dbReference type="PANTHER" id="PTHR47938">
    <property type="entry name" value="RESPIRATORY COMPLEX I CHAPERONE (CIA84), PUTATIVE (AFU_ORTHOLOGUE AFUA_2G06020)-RELATED"/>
    <property type="match status" value="1"/>
</dbReference>
<accession>A0AAD7BV49</accession>
<comment type="caution">
    <text evidence="1">The sequence shown here is derived from an EMBL/GenBank/DDBJ whole genome shotgun (WGS) entry which is preliminary data.</text>
</comment>
<dbReference type="InterPro" id="IPR011990">
    <property type="entry name" value="TPR-like_helical_dom_sf"/>
</dbReference>
<reference evidence="1" key="1">
    <citation type="submission" date="2023-03" db="EMBL/GenBank/DDBJ databases">
        <title>Massive genome expansion in bonnet fungi (Mycena s.s.) driven by repeated elements and novel gene families across ecological guilds.</title>
        <authorList>
            <consortium name="Lawrence Berkeley National Laboratory"/>
            <person name="Harder C.B."/>
            <person name="Miyauchi S."/>
            <person name="Viragh M."/>
            <person name="Kuo A."/>
            <person name="Thoen E."/>
            <person name="Andreopoulos B."/>
            <person name="Lu D."/>
            <person name="Skrede I."/>
            <person name="Drula E."/>
            <person name="Henrissat B."/>
            <person name="Morin E."/>
            <person name="Kohler A."/>
            <person name="Barry K."/>
            <person name="LaButti K."/>
            <person name="Morin E."/>
            <person name="Salamov A."/>
            <person name="Lipzen A."/>
            <person name="Mereny Z."/>
            <person name="Hegedus B."/>
            <person name="Baldrian P."/>
            <person name="Stursova M."/>
            <person name="Weitz H."/>
            <person name="Taylor A."/>
            <person name="Grigoriev I.V."/>
            <person name="Nagy L.G."/>
            <person name="Martin F."/>
            <person name="Kauserud H."/>
        </authorList>
    </citation>
    <scope>NUCLEOTIDE SEQUENCE</scope>
    <source>
        <strain evidence="1">9284</strain>
    </source>
</reference>
<proteinExistence type="predicted"/>
<gene>
    <name evidence="1" type="ORF">FB45DRAFT_558271</name>
</gene>
<dbReference type="EMBL" id="JARKIF010000009">
    <property type="protein sequence ID" value="KAJ7631147.1"/>
    <property type="molecule type" value="Genomic_DNA"/>
</dbReference>
<dbReference type="GO" id="GO:0140053">
    <property type="term" value="P:mitochondrial gene expression"/>
    <property type="evidence" value="ECO:0007669"/>
    <property type="project" value="TreeGrafter"/>
</dbReference>
<sequence>MSLRAGLLRATRLSHPTRFPPLLFVRAAHDAYSATRLEHFLQPLRYPDEPNAVRRHYLPLISEIERIKANPSAPPLPPLLTREQLITIIDLLATSGRPPDLECIRSMFSHLSLHFGVPVTPELHTVVLSALLKQGYSPLAQDWLRRMPDLPPHVGPTLDHFHTYLKGCPSYLPFMHLRHVVINKTRRAGVRPTNETFDILVRSVLRNATHAKTVLNVESLAMILADIRDTGLNADPSILSMMTEYYMENGFQTSVVDIRRIYNTHFPDIASPEEEQLHEWRTRLTEASNNSGVEAGIDLFRRLGCPASPEMFRSILGSTRAIEDLRKVENALGIRAGVSEYSLLVNNNVRTRKVKEALVIYEQVKPAGIAPVAGLVGPIIMSLCSSSQKTAQDHNADVDRALGLYSDLDEAYPVSDTPEAPLNPANEHSKGPDVNIYTSLFRGLSLSSNIETAYPIAASLTEDMKARNISPTTAIKISRVILDMRNCDNLDDAFTFYRKRRADLPEHGYLAVLHAFSRMSMSLGHPDALDHYFQIVADMRMAGFRISARIFSDILQQFAEIAGFRKEGWKKSKIYNRNPSTPPPPKIFIDLNEGVKQIHDLMSLDTSIGPDNFVWNQLMDTYQRIGNFPEAYRTWETLFLSGKYGPIAVSIILDACGYAGDLAMAKQIVNQLMQDSYVLNLHNWETYIECLCRLNQIDAALRVVCTDMGTPRQPVKPELSTTSIMLKTAQSRMQTNIIMQRLRQSLPELYAQIQDAPR</sequence>
<dbReference type="Gene3D" id="1.25.40.10">
    <property type="entry name" value="Tetratricopeptide repeat domain"/>
    <property type="match status" value="3"/>
</dbReference>
<organism evidence="1 2">
    <name type="scientific">Roridomyces roridus</name>
    <dbReference type="NCBI Taxonomy" id="1738132"/>
    <lineage>
        <taxon>Eukaryota</taxon>
        <taxon>Fungi</taxon>
        <taxon>Dikarya</taxon>
        <taxon>Basidiomycota</taxon>
        <taxon>Agaricomycotina</taxon>
        <taxon>Agaricomycetes</taxon>
        <taxon>Agaricomycetidae</taxon>
        <taxon>Agaricales</taxon>
        <taxon>Marasmiineae</taxon>
        <taxon>Mycenaceae</taxon>
        <taxon>Roridomyces</taxon>
    </lineage>
</organism>
<dbReference type="AlphaFoldDB" id="A0AAD7BV49"/>
<name>A0AAD7BV49_9AGAR</name>
<keyword evidence="2" id="KW-1185">Reference proteome</keyword>
<dbReference type="GO" id="GO:0005739">
    <property type="term" value="C:mitochondrion"/>
    <property type="evidence" value="ECO:0007669"/>
    <property type="project" value="TreeGrafter"/>
</dbReference>
<dbReference type="PANTHER" id="PTHR47938:SF35">
    <property type="entry name" value="PENTATRICOPEPTIDE REPEAT-CONTAINING PROTEIN 4, MITOCHONDRIAL-RELATED"/>
    <property type="match status" value="1"/>
</dbReference>
<protein>
    <recommendedName>
        <fullName evidence="3">Pentatricopeptide repeat-containing protein</fullName>
    </recommendedName>
</protein>
<evidence type="ECO:0000313" key="2">
    <source>
        <dbReference type="Proteomes" id="UP001221142"/>
    </source>
</evidence>